<comment type="pathway">
    <text evidence="1">Amino-acid degradation; L-histidine degradation into L-glutamate; N-formimidoyl-L-glutamate from L-histidine: step 1/3.</text>
</comment>
<evidence type="ECO:0000313" key="10">
    <source>
        <dbReference type="EMBL" id="CAB4976081.1"/>
    </source>
</evidence>
<reference evidence="6" key="1">
    <citation type="submission" date="2020-05" db="EMBL/GenBank/DDBJ databases">
        <authorList>
            <person name="Chiriac C."/>
            <person name="Salcher M."/>
            <person name="Ghai R."/>
            <person name="Kavagutti S V."/>
        </authorList>
    </citation>
    <scope>NUCLEOTIDE SEQUENCE</scope>
</reference>
<evidence type="ECO:0000256" key="2">
    <source>
        <dbReference type="ARBA" id="ARBA00012994"/>
    </source>
</evidence>
<gene>
    <name evidence="7" type="ORF">UFOPK2656_00983</name>
    <name evidence="8" type="ORF">UFOPK3267_02520</name>
    <name evidence="9" type="ORF">UFOPK3651_00566</name>
    <name evidence="10" type="ORF">UFOPK3931_00500</name>
    <name evidence="6" type="ORF">UFOPK4189_00009</name>
</gene>
<dbReference type="SUPFAM" id="SSF48557">
    <property type="entry name" value="L-aspartase-like"/>
    <property type="match status" value="1"/>
</dbReference>
<evidence type="ECO:0000256" key="1">
    <source>
        <dbReference type="ARBA" id="ARBA00005113"/>
    </source>
</evidence>
<dbReference type="Pfam" id="PF00221">
    <property type="entry name" value="Lyase_aromatic"/>
    <property type="match status" value="1"/>
</dbReference>
<dbReference type="EMBL" id="CAFBMT010000002">
    <property type="protein sequence ID" value="CAB4916377.1"/>
    <property type="molecule type" value="Genomic_DNA"/>
</dbReference>
<evidence type="ECO:0000313" key="8">
    <source>
        <dbReference type="EMBL" id="CAB4852996.1"/>
    </source>
</evidence>
<dbReference type="GO" id="GO:0004397">
    <property type="term" value="F:histidine ammonia-lyase activity"/>
    <property type="evidence" value="ECO:0007669"/>
    <property type="project" value="UniProtKB-EC"/>
</dbReference>
<dbReference type="GO" id="GO:0019557">
    <property type="term" value="P:L-histidine catabolic process to glutamate and formate"/>
    <property type="evidence" value="ECO:0007669"/>
    <property type="project" value="UniProtKB-UniPathway"/>
</dbReference>
<evidence type="ECO:0000313" key="7">
    <source>
        <dbReference type="EMBL" id="CAB4716069.1"/>
    </source>
</evidence>
<dbReference type="EMBL" id="CAESGF010000001">
    <property type="protein sequence ID" value="CAB4362237.1"/>
    <property type="molecule type" value="Genomic_DNA"/>
</dbReference>
<dbReference type="EMBL" id="CAFBIY010000184">
    <property type="protein sequence ID" value="CAB4852996.1"/>
    <property type="molecule type" value="Genomic_DNA"/>
</dbReference>
<evidence type="ECO:0000256" key="5">
    <source>
        <dbReference type="ARBA" id="ARBA00049269"/>
    </source>
</evidence>
<dbReference type="InterPro" id="IPR005921">
    <property type="entry name" value="HutH"/>
</dbReference>
<dbReference type="AlphaFoldDB" id="A0A6J6A3S9"/>
<organism evidence="6">
    <name type="scientific">freshwater metagenome</name>
    <dbReference type="NCBI Taxonomy" id="449393"/>
    <lineage>
        <taxon>unclassified sequences</taxon>
        <taxon>metagenomes</taxon>
        <taxon>ecological metagenomes</taxon>
    </lineage>
</organism>
<dbReference type="EMBL" id="CAEZYF010000004">
    <property type="protein sequence ID" value="CAB4716069.1"/>
    <property type="molecule type" value="Genomic_DNA"/>
</dbReference>
<evidence type="ECO:0000256" key="4">
    <source>
        <dbReference type="ARBA" id="ARBA00023239"/>
    </source>
</evidence>
<proteinExistence type="predicted"/>
<dbReference type="NCBIfam" id="NF006871">
    <property type="entry name" value="PRK09367.1"/>
    <property type="match status" value="1"/>
</dbReference>
<dbReference type="CDD" id="cd00332">
    <property type="entry name" value="PAL-HAL"/>
    <property type="match status" value="1"/>
</dbReference>
<dbReference type="NCBIfam" id="TIGR01225">
    <property type="entry name" value="hutH"/>
    <property type="match status" value="1"/>
</dbReference>
<sequence>MLLRTMKDAQELEPNIELGARGVSMSEVVAVARQGATVQLGESARTAMQHSAALVEGFIADQRSVYGVTTGFGSLANTAIPAERTAELQVALVRSHAAGMGDPVEPEVVRAMLFLRARSLAMGFSGARSEVVELQLSLLNAGITPVVREHGSLGASGDLAPLSHCALALIGEGEVWGPDLVQVPTAVAFQQAGLQPITLRAKEGLALINGTDGILGMLCLALHDLSQLARIADLTAAMTIEGLLGTDRPFAADLQALRPQVGQAVSARNLTRILADSPIVASHRVGDTRVQDAYSLRCTPQVHGAALDTIAHARMIAERELLAAIDNPMILPDGRVESCGNFHGAPVAFVCDFLRIACSELSAIAERRTDRMLDVARSHGLPPFLSPDAGVNSGMMIAHYTQVAMALENQRLAVPASTQSMPTSAMQEDHVSNGWAAARALRRSVDNLRRVLAVELVCAAAAIDLRGPLQPSAATGAALTVLREKVAGPGPDRWLSPDLRAAEQLLADGSVLAAVETTIGSLEVL</sequence>
<dbReference type="Gene3D" id="1.20.200.10">
    <property type="entry name" value="Fumarase/aspartase (Central domain)"/>
    <property type="match status" value="1"/>
</dbReference>
<accession>A0A6J6A3S9</accession>
<dbReference type="InterPro" id="IPR008948">
    <property type="entry name" value="L-Aspartase-like"/>
</dbReference>
<evidence type="ECO:0000313" key="6">
    <source>
        <dbReference type="EMBL" id="CAB4362237.1"/>
    </source>
</evidence>
<dbReference type="InterPro" id="IPR001106">
    <property type="entry name" value="Aromatic_Lyase"/>
</dbReference>
<dbReference type="UniPathway" id="UPA00379">
    <property type="reaction ID" value="UER00549"/>
</dbReference>
<dbReference type="EC" id="4.3.1.3" evidence="2"/>
<dbReference type="InterPro" id="IPR022313">
    <property type="entry name" value="Phe/His_NH3-lyase_AS"/>
</dbReference>
<evidence type="ECO:0000256" key="3">
    <source>
        <dbReference type="ARBA" id="ARBA00022808"/>
    </source>
</evidence>
<keyword evidence="4" id="KW-0456">Lyase</keyword>
<dbReference type="InterPro" id="IPR024083">
    <property type="entry name" value="Fumarase/histidase_N"/>
</dbReference>
<dbReference type="FunFam" id="1.10.275.10:FF:000005">
    <property type="entry name" value="Histidine ammonia-lyase"/>
    <property type="match status" value="1"/>
</dbReference>
<protein>
    <recommendedName>
        <fullName evidence="2">histidine ammonia-lyase</fullName>
        <ecNumber evidence="2">4.3.1.3</ecNumber>
    </recommendedName>
</protein>
<dbReference type="EMBL" id="CAFBOL010000007">
    <property type="protein sequence ID" value="CAB4976081.1"/>
    <property type="molecule type" value="Genomic_DNA"/>
</dbReference>
<dbReference type="PANTHER" id="PTHR10362">
    <property type="entry name" value="HISTIDINE AMMONIA-LYASE"/>
    <property type="match status" value="1"/>
</dbReference>
<keyword evidence="3" id="KW-0369">Histidine metabolism</keyword>
<comment type="catalytic activity">
    <reaction evidence="5">
        <text>L-histidine = trans-urocanate + NH4(+)</text>
        <dbReference type="Rhea" id="RHEA:21232"/>
        <dbReference type="ChEBI" id="CHEBI:17771"/>
        <dbReference type="ChEBI" id="CHEBI:28938"/>
        <dbReference type="ChEBI" id="CHEBI:57595"/>
        <dbReference type="EC" id="4.3.1.3"/>
    </reaction>
</comment>
<dbReference type="GO" id="GO:0019556">
    <property type="term" value="P:L-histidine catabolic process to glutamate and formamide"/>
    <property type="evidence" value="ECO:0007669"/>
    <property type="project" value="UniProtKB-UniPathway"/>
</dbReference>
<dbReference type="Gene3D" id="1.10.275.10">
    <property type="entry name" value="Fumarase/aspartase (N-terminal domain)"/>
    <property type="match status" value="1"/>
</dbReference>
<evidence type="ECO:0000313" key="9">
    <source>
        <dbReference type="EMBL" id="CAB4916377.1"/>
    </source>
</evidence>
<dbReference type="PROSITE" id="PS00488">
    <property type="entry name" value="PAL_HISTIDASE"/>
    <property type="match status" value="1"/>
</dbReference>
<name>A0A6J6A3S9_9ZZZZ</name>
<dbReference type="GO" id="GO:0005737">
    <property type="term" value="C:cytoplasm"/>
    <property type="evidence" value="ECO:0007669"/>
    <property type="project" value="InterPro"/>
</dbReference>